<feature type="domain" description="DM2" evidence="2">
    <location>
        <begin position="79"/>
        <end position="155"/>
    </location>
</feature>
<comment type="caution">
    <text evidence="4">The sequence shown here is derived from an EMBL/GenBank/DDBJ whole genome shotgun (WGS) entry which is preliminary data.</text>
</comment>
<dbReference type="Pfam" id="PF08766">
    <property type="entry name" value="DEK_C"/>
    <property type="match status" value="1"/>
</dbReference>
<evidence type="ECO:0000313" key="5">
    <source>
        <dbReference type="Proteomes" id="UP000485058"/>
    </source>
</evidence>
<evidence type="ECO:0008006" key="6">
    <source>
        <dbReference type="Google" id="ProtNLM"/>
    </source>
</evidence>
<name>A0A699Z404_HAELA</name>
<feature type="domain" description="DEK-C" evidence="3">
    <location>
        <begin position="22"/>
        <end position="77"/>
    </location>
</feature>
<dbReference type="SUPFAM" id="SSF109715">
    <property type="entry name" value="DEK C-terminal domain"/>
    <property type="match status" value="1"/>
</dbReference>
<dbReference type="PANTHER" id="PTHR13844">
    <property type="entry name" value="SWI/SNF-RELATED MATRIX-ASSOCIATED ACTIN-DEPENDENT REGULATOR OF CHROMATIN SUBFAMILY D"/>
    <property type="match status" value="1"/>
</dbReference>
<dbReference type="SMART" id="SM00151">
    <property type="entry name" value="SWIB"/>
    <property type="match status" value="2"/>
</dbReference>
<dbReference type="Proteomes" id="UP000485058">
    <property type="component" value="Unassembled WGS sequence"/>
</dbReference>
<evidence type="ECO:0000256" key="1">
    <source>
        <dbReference type="SAM" id="MobiDB-lite"/>
    </source>
</evidence>
<dbReference type="AlphaFoldDB" id="A0A699Z404"/>
<sequence>MGSQTVEATECGTPVDTSSTPLPGDDQLKSALKELLDRADLQTTTEKKLRQELEEQFACDLRTKKALIRTEVERKASGGFAVACKLSPALAAFVGSETLSRAQIVKKIWDHIKANNLQDPKDKRKILPDKQLGTILKAPVTMFSMNKQLSKHIHADDGGSAQKKKRAPSEDEGSEDGSAEAKAKPAAKKQKASSESGTPKTNGFNKPQQLSSELSQFFGGETVMSRPELTKRFWAYFKEHNLQDPSNKHDGPLLSLFKVERFQGFGLQKLLKDHLGGSKAVSEPTC</sequence>
<gene>
    <name evidence="4" type="ORF">HaLaN_13975</name>
</gene>
<dbReference type="InterPro" id="IPR019835">
    <property type="entry name" value="SWIB_domain"/>
</dbReference>
<dbReference type="InterPro" id="IPR036885">
    <property type="entry name" value="SWIB_MDM2_dom_sf"/>
</dbReference>
<dbReference type="InterPro" id="IPR014876">
    <property type="entry name" value="DEK_C"/>
</dbReference>
<dbReference type="CDD" id="cd10567">
    <property type="entry name" value="SWIB-MDM2_like"/>
    <property type="match status" value="2"/>
</dbReference>
<feature type="region of interest" description="Disordered" evidence="1">
    <location>
        <begin position="152"/>
        <end position="208"/>
    </location>
</feature>
<dbReference type="Gene3D" id="1.10.10.60">
    <property type="entry name" value="Homeodomain-like"/>
    <property type="match status" value="1"/>
</dbReference>
<feature type="domain" description="DM2" evidence="2">
    <location>
        <begin position="203"/>
        <end position="277"/>
    </location>
</feature>
<dbReference type="InterPro" id="IPR003121">
    <property type="entry name" value="SWIB_MDM2_domain"/>
</dbReference>
<dbReference type="EMBL" id="BLLF01001135">
    <property type="protein sequence ID" value="GFH17357.1"/>
    <property type="molecule type" value="Genomic_DNA"/>
</dbReference>
<feature type="non-terminal residue" evidence="4">
    <location>
        <position position="1"/>
    </location>
</feature>
<reference evidence="4 5" key="1">
    <citation type="submission" date="2020-02" db="EMBL/GenBank/DDBJ databases">
        <title>Draft genome sequence of Haematococcus lacustris strain NIES-144.</title>
        <authorList>
            <person name="Morimoto D."/>
            <person name="Nakagawa S."/>
            <person name="Yoshida T."/>
            <person name="Sawayama S."/>
        </authorList>
    </citation>
    <scope>NUCLEOTIDE SEQUENCE [LARGE SCALE GENOMIC DNA]</scope>
    <source>
        <strain evidence="4 5">NIES-144</strain>
    </source>
</reference>
<accession>A0A699Z404</accession>
<proteinExistence type="predicted"/>
<evidence type="ECO:0000313" key="4">
    <source>
        <dbReference type="EMBL" id="GFH17357.1"/>
    </source>
</evidence>
<evidence type="ECO:0000259" key="2">
    <source>
        <dbReference type="PROSITE" id="PS51925"/>
    </source>
</evidence>
<dbReference type="PROSITE" id="PS51925">
    <property type="entry name" value="SWIB_MDM2"/>
    <property type="match status" value="2"/>
</dbReference>
<dbReference type="Gene3D" id="1.10.245.10">
    <property type="entry name" value="SWIB/MDM2 domain"/>
    <property type="match status" value="2"/>
</dbReference>
<feature type="compositionally biased region" description="Polar residues" evidence="1">
    <location>
        <begin position="197"/>
        <end position="208"/>
    </location>
</feature>
<evidence type="ECO:0000259" key="3">
    <source>
        <dbReference type="PROSITE" id="PS51998"/>
    </source>
</evidence>
<keyword evidence="5" id="KW-1185">Reference proteome</keyword>
<dbReference type="PROSITE" id="PS51998">
    <property type="entry name" value="DEK_C"/>
    <property type="match status" value="1"/>
</dbReference>
<dbReference type="SUPFAM" id="SSF47592">
    <property type="entry name" value="SWIB/MDM2 domain"/>
    <property type="match status" value="2"/>
</dbReference>
<organism evidence="4 5">
    <name type="scientific">Haematococcus lacustris</name>
    <name type="common">Green alga</name>
    <name type="synonym">Haematococcus pluvialis</name>
    <dbReference type="NCBI Taxonomy" id="44745"/>
    <lineage>
        <taxon>Eukaryota</taxon>
        <taxon>Viridiplantae</taxon>
        <taxon>Chlorophyta</taxon>
        <taxon>core chlorophytes</taxon>
        <taxon>Chlorophyceae</taxon>
        <taxon>CS clade</taxon>
        <taxon>Chlamydomonadales</taxon>
        <taxon>Haematococcaceae</taxon>
        <taxon>Haematococcus</taxon>
    </lineage>
</organism>
<feature type="region of interest" description="Disordered" evidence="1">
    <location>
        <begin position="1"/>
        <end position="24"/>
    </location>
</feature>
<protein>
    <recommendedName>
        <fullName evidence="6">SWIB domain-containing protein</fullName>
    </recommendedName>
</protein>
<dbReference type="Pfam" id="PF02201">
    <property type="entry name" value="SWIB"/>
    <property type="match status" value="2"/>
</dbReference>